<reference evidence="7" key="1">
    <citation type="submission" date="2012-12" db="EMBL/GenBank/DDBJ databases">
        <authorList>
            <person name="Hellsten U."/>
            <person name="Grimwood J."/>
            <person name="Chapman J.A."/>
            <person name="Shapiro H."/>
            <person name="Aerts A."/>
            <person name="Otillar R.P."/>
            <person name="Terry A.Y."/>
            <person name="Boore J.L."/>
            <person name="Simakov O."/>
            <person name="Marletaz F."/>
            <person name="Cho S.-J."/>
            <person name="Edsinger-Gonzales E."/>
            <person name="Havlak P."/>
            <person name="Kuo D.-H."/>
            <person name="Larsson T."/>
            <person name="Lv J."/>
            <person name="Arendt D."/>
            <person name="Savage R."/>
            <person name="Osoegawa K."/>
            <person name="de Jong P."/>
            <person name="Lindberg D.R."/>
            <person name="Seaver E.C."/>
            <person name="Weisblat D.A."/>
            <person name="Putnam N.H."/>
            <person name="Grigoriev I.V."/>
            <person name="Rokhsar D.S."/>
        </authorList>
    </citation>
    <scope>NUCLEOTIDE SEQUENCE</scope>
</reference>
<dbReference type="STRING" id="6412.T1F3N3"/>
<dbReference type="KEGG" id="hro:HELRODRAFT_170975"/>
<dbReference type="CTD" id="20203432"/>
<dbReference type="InterPro" id="IPR036028">
    <property type="entry name" value="SH3-like_dom_sf"/>
</dbReference>
<dbReference type="HOGENOM" id="CLU_689422_0_0_1"/>
<reference evidence="6" key="3">
    <citation type="submission" date="2015-06" db="UniProtKB">
        <authorList>
            <consortium name="EnsemblMetazoa"/>
        </authorList>
    </citation>
    <scope>IDENTIFICATION</scope>
</reference>
<dbReference type="SUPFAM" id="SSF50044">
    <property type="entry name" value="SH3-domain"/>
    <property type="match status" value="1"/>
</dbReference>
<evidence type="ECO:0000313" key="6">
    <source>
        <dbReference type="EnsemblMetazoa" id="HelroP170975"/>
    </source>
</evidence>
<dbReference type="InterPro" id="IPR001452">
    <property type="entry name" value="SH3_domain"/>
</dbReference>
<sequence length="400" mass="43702">MYRNAKSQTKLEISKTSKSYTTSKSKISDNIQSSLSKTSKEAKPWYSCMFQKVYREDLDGAGLKALTYGADRMDNQLKANSGSLSSPASPYITGKSNFKSSSYSSSSFISSSSSFSSSSSASSFSTCSKSLIQSYEKRHASSQSAVGINFNRSAKGNAPVESHPTNNYLCAGAKINSEIKFNKNNSTQKAIGGGKNDVDDVVVCGRGSGSVERVEIFVNKPDKMHLDAFDNSVDFKFGSLESEFKKLHVENVGVSLPGNGMHCTDKAYKCVVGQCNCQLDDFRECYDEKSYTSNIKPVEVGQTLDATGGLGKALNDYVAQSSSELSFKTSNYLTLLNQVNEDWFEATLGLKRGLVPKKYITILREPQPSRTQSYRQDIPIPKLIGSGTKLIKEIVNVKVC</sequence>
<dbReference type="SMART" id="SM00326">
    <property type="entry name" value="SH3"/>
    <property type="match status" value="1"/>
</dbReference>
<feature type="region of interest" description="Disordered" evidence="3">
    <location>
        <begin position="1"/>
        <end position="23"/>
    </location>
</feature>
<dbReference type="AlphaFoldDB" id="T1F3N3"/>
<dbReference type="PANTHER" id="PTHR14167:SF116">
    <property type="entry name" value="CAP, ISOFORM AC"/>
    <property type="match status" value="1"/>
</dbReference>
<dbReference type="Pfam" id="PF00018">
    <property type="entry name" value="SH3_1"/>
    <property type="match status" value="1"/>
</dbReference>
<dbReference type="EnsemblMetazoa" id="HelroT170975">
    <property type="protein sequence ID" value="HelroP170975"/>
    <property type="gene ID" value="HelroG170975"/>
</dbReference>
<evidence type="ECO:0000256" key="1">
    <source>
        <dbReference type="ARBA" id="ARBA00022443"/>
    </source>
</evidence>
<reference evidence="5 7" key="2">
    <citation type="journal article" date="2013" name="Nature">
        <title>Insights into bilaterian evolution from three spiralian genomes.</title>
        <authorList>
            <person name="Simakov O."/>
            <person name="Marletaz F."/>
            <person name="Cho S.J."/>
            <person name="Edsinger-Gonzales E."/>
            <person name="Havlak P."/>
            <person name="Hellsten U."/>
            <person name="Kuo D.H."/>
            <person name="Larsson T."/>
            <person name="Lv J."/>
            <person name="Arendt D."/>
            <person name="Savage R."/>
            <person name="Osoegawa K."/>
            <person name="de Jong P."/>
            <person name="Grimwood J."/>
            <person name="Chapman J.A."/>
            <person name="Shapiro H."/>
            <person name="Aerts A."/>
            <person name="Otillar R.P."/>
            <person name="Terry A.Y."/>
            <person name="Boore J.L."/>
            <person name="Grigoriev I.V."/>
            <person name="Lindberg D.R."/>
            <person name="Seaver E.C."/>
            <person name="Weisblat D.A."/>
            <person name="Putnam N.H."/>
            <person name="Rokhsar D.S."/>
        </authorList>
    </citation>
    <scope>NUCLEOTIDE SEQUENCE</scope>
</reference>
<dbReference type="EMBL" id="KB096275">
    <property type="protein sequence ID" value="ESO06939.1"/>
    <property type="molecule type" value="Genomic_DNA"/>
</dbReference>
<name>T1F3N3_HELRO</name>
<evidence type="ECO:0000256" key="2">
    <source>
        <dbReference type="PROSITE-ProRule" id="PRU00192"/>
    </source>
</evidence>
<feature type="compositionally biased region" description="Polar residues" evidence="3">
    <location>
        <begin position="1"/>
        <end position="11"/>
    </location>
</feature>
<dbReference type="OrthoDB" id="4680325at2759"/>
<dbReference type="InterPro" id="IPR050384">
    <property type="entry name" value="Endophilin_SH3RF"/>
</dbReference>
<evidence type="ECO:0000313" key="5">
    <source>
        <dbReference type="EMBL" id="ESO06939.1"/>
    </source>
</evidence>
<dbReference type="Proteomes" id="UP000015101">
    <property type="component" value="Unassembled WGS sequence"/>
</dbReference>
<dbReference type="Gene3D" id="2.30.30.40">
    <property type="entry name" value="SH3 Domains"/>
    <property type="match status" value="1"/>
</dbReference>
<proteinExistence type="predicted"/>
<dbReference type="GeneID" id="20203432"/>
<evidence type="ECO:0000256" key="3">
    <source>
        <dbReference type="SAM" id="MobiDB-lite"/>
    </source>
</evidence>
<protein>
    <recommendedName>
        <fullName evidence="4">SH3 domain-containing protein</fullName>
    </recommendedName>
</protein>
<organism evidence="6 7">
    <name type="scientific">Helobdella robusta</name>
    <name type="common">Californian leech</name>
    <dbReference type="NCBI Taxonomy" id="6412"/>
    <lineage>
        <taxon>Eukaryota</taxon>
        <taxon>Metazoa</taxon>
        <taxon>Spiralia</taxon>
        <taxon>Lophotrochozoa</taxon>
        <taxon>Annelida</taxon>
        <taxon>Clitellata</taxon>
        <taxon>Hirudinea</taxon>
        <taxon>Rhynchobdellida</taxon>
        <taxon>Glossiphoniidae</taxon>
        <taxon>Helobdella</taxon>
    </lineage>
</organism>
<keyword evidence="7" id="KW-1185">Reference proteome</keyword>
<dbReference type="EMBL" id="AMQM01003724">
    <property type="status" value="NOT_ANNOTATED_CDS"/>
    <property type="molecule type" value="Genomic_DNA"/>
</dbReference>
<evidence type="ECO:0000313" key="7">
    <source>
        <dbReference type="Proteomes" id="UP000015101"/>
    </source>
</evidence>
<feature type="compositionally biased region" description="Low complexity" evidence="3">
    <location>
        <begin position="14"/>
        <end position="23"/>
    </location>
</feature>
<dbReference type="RefSeq" id="XP_009015035.1">
    <property type="nucleotide sequence ID" value="XM_009016787.1"/>
</dbReference>
<keyword evidence="1 2" id="KW-0728">SH3 domain</keyword>
<dbReference type="PROSITE" id="PS50002">
    <property type="entry name" value="SH3"/>
    <property type="match status" value="1"/>
</dbReference>
<feature type="domain" description="SH3" evidence="4">
    <location>
        <begin position="306"/>
        <end position="365"/>
    </location>
</feature>
<gene>
    <name evidence="6" type="primary">20203432</name>
    <name evidence="5" type="ORF">HELRODRAFT_170975</name>
</gene>
<evidence type="ECO:0000259" key="4">
    <source>
        <dbReference type="PROSITE" id="PS50002"/>
    </source>
</evidence>
<dbReference type="PANTHER" id="PTHR14167">
    <property type="entry name" value="SH3 DOMAIN-CONTAINING"/>
    <property type="match status" value="1"/>
</dbReference>
<dbReference type="InParanoid" id="T1F3N3"/>
<accession>T1F3N3</accession>